<sequence length="303" mass="32653">MKRRDFLKWQMAGIGLINLPLWALDAQAVEAFPDVAVVKGSPAAATRAAVDLIGGMSRFVKPGQKVVVKPNMSFARAPDTATNTHPEVVREVLVMCKEAGASKIRVLDHTLHDSEQTLQRSGIRDVCNSIEPGICHHLENTSFYQDADLPEAKEMHANAFMLDVLEADVIIAVPVAKSHSGAGVSLALKGQMGLIYDRKIMHSRYDLATSIVDLAVRLKPALSVIDATRVLTTNGPSGPGNVITPGEVIASADPVAADATAVASYEWYGHKMQPRQVAHIRLAHERGLGTMDIDALITKRTSV</sequence>
<proteinExistence type="predicted"/>
<dbReference type="Pfam" id="PF04015">
    <property type="entry name" value="DUF362"/>
    <property type="match status" value="1"/>
</dbReference>
<evidence type="ECO:0000256" key="1">
    <source>
        <dbReference type="SAM" id="SignalP"/>
    </source>
</evidence>
<accession>A0A6L2R4D5</accession>
<protein>
    <recommendedName>
        <fullName evidence="2">DUF362 domain-containing protein</fullName>
    </recommendedName>
</protein>
<keyword evidence="1" id="KW-0732">Signal</keyword>
<dbReference type="InterPro" id="IPR007160">
    <property type="entry name" value="DUF362"/>
</dbReference>
<evidence type="ECO:0000313" key="4">
    <source>
        <dbReference type="Proteomes" id="UP000505077"/>
    </source>
</evidence>
<reference evidence="3 4" key="1">
    <citation type="journal article" date="2020" name="ISME J.">
        <title>Parallel Reductive Genome Evolution in Desulfovibrio Ectosymbionts Independently Acquired by Trichonympha Protists in the Termite Gut.</title>
        <authorList>
            <person name="Takeuchi M."/>
            <person name="Kuwahara H."/>
            <person name="Murakami T."/>
            <person name="Takahashi K."/>
            <person name="Kajitani R."/>
            <person name="Toyoda A."/>
            <person name="Itoh T."/>
            <person name="Ohkuma M."/>
            <person name="Hongoh Y."/>
        </authorList>
    </citation>
    <scope>NUCLEOTIDE SEQUENCE [LARGE SCALE GENOMIC DNA]</scope>
    <source>
        <strain evidence="3">ZnDsv-02</strain>
    </source>
</reference>
<evidence type="ECO:0000313" key="3">
    <source>
        <dbReference type="EMBL" id="GFH62355.1"/>
    </source>
</evidence>
<gene>
    <name evidence="3" type="ORF">ZNDK_0126</name>
</gene>
<feature type="domain" description="DUF362" evidence="2">
    <location>
        <begin position="66"/>
        <end position="262"/>
    </location>
</feature>
<dbReference type="EMBL" id="BLLL01000001">
    <property type="protein sequence ID" value="GFH62355.1"/>
    <property type="molecule type" value="Genomic_DNA"/>
</dbReference>
<name>A0A6L2R4D5_9BACT</name>
<dbReference type="Proteomes" id="UP000505077">
    <property type="component" value="Unassembled WGS sequence"/>
</dbReference>
<evidence type="ECO:0000259" key="2">
    <source>
        <dbReference type="Pfam" id="PF04015"/>
    </source>
</evidence>
<dbReference type="AlphaFoldDB" id="A0A6L2R4D5"/>
<comment type="caution">
    <text evidence="3">The sequence shown here is derived from an EMBL/GenBank/DDBJ whole genome shotgun (WGS) entry which is preliminary data.</text>
</comment>
<organism evidence="3 4">
    <name type="scientific">Candidatus Desulfovibrio kirbyi</name>
    <dbReference type="NCBI Taxonomy" id="2696086"/>
    <lineage>
        <taxon>Bacteria</taxon>
        <taxon>Pseudomonadati</taxon>
        <taxon>Thermodesulfobacteriota</taxon>
        <taxon>Desulfovibrionia</taxon>
        <taxon>Desulfovibrionales</taxon>
        <taxon>Desulfovibrionaceae</taxon>
        <taxon>Desulfovibrio</taxon>
    </lineage>
</organism>
<feature type="chain" id="PRO_5027005584" description="DUF362 domain-containing protein" evidence="1">
    <location>
        <begin position="24"/>
        <end position="303"/>
    </location>
</feature>
<feature type="signal peptide" evidence="1">
    <location>
        <begin position="1"/>
        <end position="23"/>
    </location>
</feature>